<reference evidence="2 3" key="1">
    <citation type="journal article" date="2010" name="Environ. Microbiol.">
        <title>Genomic analysis of oceanic cyanobacterial myoviruses compared with T4-like myoviruses from diverse hosts and environments.</title>
        <authorList>
            <person name="Sullivan M.B."/>
            <person name="Huang K.H."/>
            <person name="Ignacio-Espinoza J.C."/>
            <person name="Berlin A.M."/>
            <person name="Kelly L."/>
            <person name="Weigele P.R."/>
            <person name="DeFrancesco A.S."/>
            <person name="Kern S.E."/>
            <person name="Thompson L.R."/>
            <person name="Young S."/>
            <person name="Yandava C."/>
            <person name="Fu R."/>
            <person name="Krastins B."/>
            <person name="Chase M."/>
            <person name="Sarracino D."/>
            <person name="Osburne M.S."/>
            <person name="Henn M.R."/>
            <person name="Chisholm S.W."/>
        </authorList>
    </citation>
    <scope>NUCLEOTIDE SEQUENCE [LARGE SCALE GENOMIC DNA]</scope>
    <source>
        <strain evidence="2">M4-259</strain>
    </source>
</reference>
<dbReference type="InterPro" id="IPR008978">
    <property type="entry name" value="HSP20-like_chaperone"/>
</dbReference>
<evidence type="ECO:0000313" key="3">
    <source>
        <dbReference type="Proteomes" id="UP000006538"/>
    </source>
</evidence>
<keyword evidence="2" id="KW-0346">Stress response</keyword>
<dbReference type="PROSITE" id="PS01031">
    <property type="entry name" value="SHSP"/>
    <property type="match status" value="1"/>
</dbReference>
<dbReference type="Proteomes" id="UP000006538">
    <property type="component" value="Segment"/>
</dbReference>
<dbReference type="GeneID" id="10328018"/>
<proteinExistence type="predicted"/>
<dbReference type="RefSeq" id="YP_004323516.1">
    <property type="nucleotide sequence ID" value="NC_015284.1"/>
</dbReference>
<dbReference type="PANTHER" id="PTHR47062">
    <property type="match status" value="1"/>
</dbReference>
<dbReference type="SUPFAM" id="SSF49764">
    <property type="entry name" value="HSP20-like chaperones"/>
    <property type="match status" value="1"/>
</dbReference>
<sequence>MSAVIISSVAFGDKINTRYNRRTTMEIQRYTAADLPTLFDKITKNSIGMDSYFDSFWNTTQTNYPPYNLIHLSNEESRLEIALAGFKQDDVKVYTEYGKIYVEASKEKSEDDGTYVHQGLAQRSFQRAWTLSDDTEVRSVEFNDGLLSVVLGKVVPDHHKRVDYI</sequence>
<evidence type="ECO:0000313" key="2">
    <source>
        <dbReference type="EMBL" id="ADO99925.1"/>
    </source>
</evidence>
<dbReference type="InterPro" id="IPR002068">
    <property type="entry name" value="A-crystallin/Hsp20_dom"/>
</dbReference>
<dbReference type="KEGG" id="vg:10328018"/>
<name>E3SSZ7_9CAUD</name>
<dbReference type="OrthoDB" id="15726at10239"/>
<organism evidence="2 3">
    <name type="scientific">Prochlorococcus phage P-HM2</name>
    <dbReference type="NCBI Taxonomy" id="445696"/>
    <lineage>
        <taxon>Viruses</taxon>
        <taxon>Duplodnaviria</taxon>
        <taxon>Heunggongvirae</taxon>
        <taxon>Uroviricota</taxon>
        <taxon>Caudoviricetes</taxon>
        <taxon>Eurybiavirus</taxon>
        <taxon>Eurybiavirus PHM2</taxon>
    </lineage>
</organism>
<dbReference type="EMBL" id="GU075905">
    <property type="protein sequence ID" value="ADO99925.1"/>
    <property type="molecule type" value="Genomic_DNA"/>
</dbReference>
<dbReference type="Gene3D" id="2.60.40.790">
    <property type="match status" value="1"/>
</dbReference>
<protein>
    <submittedName>
        <fullName evidence="2">Heat shock protein</fullName>
    </submittedName>
</protein>
<dbReference type="Pfam" id="PF00011">
    <property type="entry name" value="HSP20"/>
    <property type="match status" value="1"/>
</dbReference>
<evidence type="ECO:0000259" key="1">
    <source>
        <dbReference type="PROSITE" id="PS01031"/>
    </source>
</evidence>
<gene>
    <name evidence="2" type="primary">hsp20</name>
    <name evidence="2" type="ORF">PHM2_147</name>
</gene>
<dbReference type="PANTHER" id="PTHR47062:SF1">
    <property type="entry name" value="SMALL HEAT SHOCK PROTEIN IBPA"/>
    <property type="match status" value="1"/>
</dbReference>
<keyword evidence="3" id="KW-1185">Reference proteome</keyword>
<feature type="domain" description="SHSP" evidence="1">
    <location>
        <begin position="58"/>
        <end position="165"/>
    </location>
</feature>
<accession>E3SSZ7</accession>